<dbReference type="InterPro" id="IPR050266">
    <property type="entry name" value="AB_hydrolase_sf"/>
</dbReference>
<feature type="domain" description="AB hydrolase-1" evidence="1">
    <location>
        <begin position="101"/>
        <end position="321"/>
    </location>
</feature>
<dbReference type="GO" id="GO:0046464">
    <property type="term" value="P:acylglycerol catabolic process"/>
    <property type="evidence" value="ECO:0007669"/>
    <property type="project" value="TreeGrafter"/>
</dbReference>
<dbReference type="InterPro" id="IPR029058">
    <property type="entry name" value="AB_hydrolase_fold"/>
</dbReference>
<dbReference type="Proteomes" id="UP000237822">
    <property type="component" value="Unassembled WGS sequence"/>
</dbReference>
<dbReference type="AlphaFoldDB" id="A0A2T0UGX1"/>
<dbReference type="Gene3D" id="3.40.50.1820">
    <property type="entry name" value="alpha/beta hydrolase"/>
    <property type="match status" value="1"/>
</dbReference>
<evidence type="ECO:0000259" key="1">
    <source>
        <dbReference type="Pfam" id="PF12697"/>
    </source>
</evidence>
<dbReference type="Pfam" id="PF12697">
    <property type="entry name" value="Abhydrolase_6"/>
    <property type="match status" value="1"/>
</dbReference>
<dbReference type="SUPFAM" id="SSF53474">
    <property type="entry name" value="alpha/beta-Hydrolases"/>
    <property type="match status" value="1"/>
</dbReference>
<dbReference type="GO" id="GO:0047372">
    <property type="term" value="F:monoacylglycerol lipase activity"/>
    <property type="evidence" value="ECO:0007669"/>
    <property type="project" value="TreeGrafter"/>
</dbReference>
<dbReference type="InterPro" id="IPR000073">
    <property type="entry name" value="AB_hydrolase_1"/>
</dbReference>
<comment type="caution">
    <text evidence="2">The sequence shown here is derived from an EMBL/GenBank/DDBJ whole genome shotgun (WGS) entry which is preliminary data.</text>
</comment>
<dbReference type="GO" id="GO:0016020">
    <property type="term" value="C:membrane"/>
    <property type="evidence" value="ECO:0007669"/>
    <property type="project" value="TreeGrafter"/>
</dbReference>
<evidence type="ECO:0000313" key="2">
    <source>
        <dbReference type="EMBL" id="PRY57067.1"/>
    </source>
</evidence>
<dbReference type="RefSeq" id="WP_106298019.1">
    <property type="nucleotide sequence ID" value="NZ_PVTI01000017.1"/>
</dbReference>
<evidence type="ECO:0000313" key="3">
    <source>
        <dbReference type="Proteomes" id="UP000237822"/>
    </source>
</evidence>
<dbReference type="EMBL" id="PVTI01000017">
    <property type="protein sequence ID" value="PRY57067.1"/>
    <property type="molecule type" value="Genomic_DNA"/>
</dbReference>
<dbReference type="PANTHER" id="PTHR43798:SF33">
    <property type="entry name" value="HYDROLASE, PUTATIVE (AFU_ORTHOLOGUE AFUA_2G14860)-RELATED"/>
    <property type="match status" value="1"/>
</dbReference>
<name>A0A2T0UGX1_9MICO</name>
<protein>
    <submittedName>
        <fullName evidence="2">Pimeloyl-ACP methyl ester carboxylesterase</fullName>
    </submittedName>
</protein>
<sequence length="338" mass="36296">MAAVASSRRDIQPSRGRRWLRRLAIALFVVLVLDKVVGMARDDATVGRWVSASGRDAYVTAYDRTWQDLPKPTSVREVPTTFGIARVYEWTRPQVAGRTPVVLLPGRSSGSPMWAANLPGIIAERPVYAMDAIGDAGLSVQSTPLSSFADIAQWVDEALAALKVEKAHVVGHSFGGASAAALATTRPGRIASLTLLEPVMTFESMPVSTMLWAALLSVPAPQSWKDRALAEIGGTTVEEVRRRTPMSEMINLGSRNFRAALPTPKVATDEALRGWTFPVYVAIASDKSLAGGEEAAARARSLLPNATVKVWPDTTHSLPMQVAAPLDAELVAFWAAAD</sequence>
<reference evidence="2 3" key="1">
    <citation type="submission" date="2018-03" db="EMBL/GenBank/DDBJ databases">
        <title>Genomic Encyclopedia of Archaeal and Bacterial Type Strains, Phase II (KMG-II): from individual species to whole genera.</title>
        <authorList>
            <person name="Goeker M."/>
        </authorList>
    </citation>
    <scope>NUCLEOTIDE SEQUENCE [LARGE SCALE GENOMIC DNA]</scope>
    <source>
        <strain evidence="2 3">ATCC BAA-1496</strain>
    </source>
</reference>
<gene>
    <name evidence="2" type="ORF">BCF74_11772</name>
</gene>
<dbReference type="PANTHER" id="PTHR43798">
    <property type="entry name" value="MONOACYLGLYCEROL LIPASE"/>
    <property type="match status" value="1"/>
</dbReference>
<dbReference type="OrthoDB" id="27092at2"/>
<keyword evidence="3" id="KW-1185">Reference proteome</keyword>
<accession>A0A2T0UGX1</accession>
<proteinExistence type="predicted"/>
<organism evidence="2 3">
    <name type="scientific">Knoellia remsis</name>
    <dbReference type="NCBI Taxonomy" id="407159"/>
    <lineage>
        <taxon>Bacteria</taxon>
        <taxon>Bacillati</taxon>
        <taxon>Actinomycetota</taxon>
        <taxon>Actinomycetes</taxon>
        <taxon>Micrococcales</taxon>
        <taxon>Intrasporangiaceae</taxon>
        <taxon>Knoellia</taxon>
    </lineage>
</organism>